<evidence type="ECO:0000313" key="2">
    <source>
        <dbReference type="Proteomes" id="UP000000211"/>
    </source>
</evidence>
<dbReference type="AlphaFoldDB" id="K7QWW0"/>
<proteinExistence type="predicted"/>
<evidence type="ECO:0008006" key="3">
    <source>
        <dbReference type="Google" id="ProtNLM"/>
    </source>
</evidence>
<dbReference type="EMBL" id="CP003250">
    <property type="protein sequence ID" value="AFV77356.1"/>
    <property type="molecule type" value="Genomic_DNA"/>
</dbReference>
<keyword evidence="2" id="KW-1185">Reference proteome</keyword>
<dbReference type="OrthoDB" id="34555at2"/>
<name>K7QWW0_THEOS</name>
<dbReference type="Proteomes" id="UP000000211">
    <property type="component" value="Plasmid pTHEOS01"/>
</dbReference>
<organism evidence="1 2">
    <name type="scientific">Thermus oshimai JL-2</name>
    <dbReference type="NCBI Taxonomy" id="751945"/>
    <lineage>
        <taxon>Bacteria</taxon>
        <taxon>Thermotogati</taxon>
        <taxon>Deinococcota</taxon>
        <taxon>Deinococci</taxon>
        <taxon>Thermales</taxon>
        <taxon>Thermaceae</taxon>
        <taxon>Thermus</taxon>
    </lineage>
</organism>
<dbReference type="HOGENOM" id="CLU_2526432_0_0_0"/>
<accession>K7QWW0</accession>
<protein>
    <recommendedName>
        <fullName evidence="3">PepSY domain-containing protein</fullName>
    </recommendedName>
</protein>
<keyword evidence="1" id="KW-0614">Plasmid</keyword>
<gene>
    <name evidence="1" type="ORF">Theos_2370</name>
</gene>
<dbReference type="KEGG" id="tos:Theos_2370"/>
<dbReference type="RefSeq" id="WP_015065351.1">
    <property type="nucleotide sequence ID" value="NC_019387.1"/>
</dbReference>
<reference evidence="1 2" key="1">
    <citation type="journal article" date="2013" name="Genome Announc.">
        <title>Whole Genome Sequencing of Thermus oshimai JL-2 and Thermus thermophilus JL-18, Incomplete Denitrifiers from the United States Great Basin.</title>
        <authorList>
            <person name="Murugapiran S.K."/>
            <person name="Huntemann M."/>
            <person name="Wei C.L."/>
            <person name="Han J."/>
            <person name="Detter J.C."/>
            <person name="Han C.S."/>
            <person name="Erkkila T.H."/>
            <person name="Teshima H."/>
            <person name="Chen A."/>
            <person name="Kyrpides N."/>
            <person name="Mavrommatis K."/>
            <person name="Markowitz V."/>
            <person name="Szeto E."/>
            <person name="Ivanova N."/>
            <person name="Pagani I."/>
            <person name="Lam J."/>
            <person name="McDonald A.I."/>
            <person name="Dodsworth J.A."/>
            <person name="Pati A."/>
            <person name="Goodwin L."/>
            <person name="Peters L."/>
            <person name="Pitluck S."/>
            <person name="Woyke T."/>
            <person name="Hedlund B.P."/>
        </authorList>
    </citation>
    <scope>NUCLEOTIDE SEQUENCE</scope>
    <source>
        <strain evidence="1 2">JL-2</strain>
        <plasmid evidence="1">pTHEOS01</plasmid>
    </source>
</reference>
<geneLocation type="plasmid" evidence="1 2">
    <name>pTHEOS01</name>
</geneLocation>
<sequence>MPLLLLAYLVSALALGQSRLGPEEAVRLAQGYLGQAALPYKVELKARTPPYWEVRLGGWEVWLEAGTGQLLLARPKNRLDRYTA</sequence>
<evidence type="ECO:0000313" key="1">
    <source>
        <dbReference type="EMBL" id="AFV77356.1"/>
    </source>
</evidence>
<dbReference type="PATRIC" id="fig|751945.3.peg.2309"/>